<organism evidence="2">
    <name type="scientific">Ananas comosus var. bracteatus</name>
    <name type="common">red pineapple</name>
    <dbReference type="NCBI Taxonomy" id="296719"/>
    <lineage>
        <taxon>Eukaryota</taxon>
        <taxon>Viridiplantae</taxon>
        <taxon>Streptophyta</taxon>
        <taxon>Embryophyta</taxon>
        <taxon>Tracheophyta</taxon>
        <taxon>Spermatophyta</taxon>
        <taxon>Magnoliopsida</taxon>
        <taxon>Liliopsida</taxon>
        <taxon>Poales</taxon>
        <taxon>Bromeliaceae</taxon>
        <taxon>Bromelioideae</taxon>
        <taxon>Ananas</taxon>
    </lineage>
</organism>
<sequence>MGDAGDRGVPERDRDPALLGGVSGGDEFLEQMLAAAPSAAWCDHMAEDPSPPPPQVATRYTPYDPIGGAGAAAAPASSAAELGLFAPAIGDGAARSTHPPPSNHSIPPAVKGSMLVDSVGFFRSSRTENVNELRNHTYQCRGDGANDGAKAASEGEERPSNGSPQHR</sequence>
<evidence type="ECO:0000313" key="2">
    <source>
        <dbReference type="EMBL" id="CAD1825645.1"/>
    </source>
</evidence>
<feature type="region of interest" description="Disordered" evidence="1">
    <location>
        <begin position="1"/>
        <end position="24"/>
    </location>
</feature>
<feature type="region of interest" description="Disordered" evidence="1">
    <location>
        <begin position="43"/>
        <end position="77"/>
    </location>
</feature>
<accession>A0A6V7P475</accession>
<dbReference type="AlphaFoldDB" id="A0A6V7P475"/>
<evidence type="ECO:0000256" key="1">
    <source>
        <dbReference type="SAM" id="MobiDB-lite"/>
    </source>
</evidence>
<dbReference type="EMBL" id="LR862145">
    <property type="protein sequence ID" value="CAD1825645.1"/>
    <property type="molecule type" value="Genomic_DNA"/>
</dbReference>
<feature type="compositionally biased region" description="Basic and acidic residues" evidence="1">
    <location>
        <begin position="1"/>
        <end position="16"/>
    </location>
</feature>
<name>A0A6V7P475_ANACO</name>
<feature type="region of interest" description="Disordered" evidence="1">
    <location>
        <begin position="90"/>
        <end position="111"/>
    </location>
</feature>
<proteinExistence type="predicted"/>
<reference evidence="2" key="1">
    <citation type="submission" date="2020-07" db="EMBL/GenBank/DDBJ databases">
        <authorList>
            <person name="Lin J."/>
        </authorList>
    </citation>
    <scope>NUCLEOTIDE SEQUENCE</scope>
</reference>
<protein>
    <submittedName>
        <fullName evidence="2">Uncharacterized protein</fullName>
    </submittedName>
</protein>
<feature type="region of interest" description="Disordered" evidence="1">
    <location>
        <begin position="133"/>
        <end position="167"/>
    </location>
</feature>
<gene>
    <name evidence="2" type="ORF">CB5_LOCUS8856</name>
</gene>